<sequence>MLAITRHAAYAAIVLALILPSALATLTTTKATPATQTLRQPNFPGNPYGMYRPRDCVANSSYTCAETCSWRGDRRGIHPDAAWLRCTIYTDQVKWPRKATICEDYRECFAKSPSCSRITPRCMRLTICEFHFFAPMCSSTSVYQWLPTRSQTWKGFGKGATTASIDRFGGDLVGTDGGNGGVSRSVVLSAGYQSFKTSTTASTTSTGRKSGPPGIGVAKETLLQGAQPLWDPNTRRQDVYAIYYDNCSRLPTSGAADS</sequence>
<name>A0ABR0FGX3_9PEZI</name>
<accession>A0ABR0FGX3</accession>
<dbReference type="EMBL" id="JAFFGZ010000006">
    <property type="protein sequence ID" value="KAK4643203.1"/>
    <property type="molecule type" value="Genomic_DNA"/>
</dbReference>
<keyword evidence="3" id="KW-1185">Reference proteome</keyword>
<proteinExistence type="predicted"/>
<dbReference type="Proteomes" id="UP001322138">
    <property type="component" value="Unassembled WGS sequence"/>
</dbReference>
<comment type="caution">
    <text evidence="2">The sequence shown here is derived from an EMBL/GenBank/DDBJ whole genome shotgun (WGS) entry which is preliminary data.</text>
</comment>
<feature type="signal peptide" evidence="1">
    <location>
        <begin position="1"/>
        <end position="24"/>
    </location>
</feature>
<evidence type="ECO:0000313" key="2">
    <source>
        <dbReference type="EMBL" id="KAK4643203.1"/>
    </source>
</evidence>
<dbReference type="RefSeq" id="XP_062732179.1">
    <property type="nucleotide sequence ID" value="XM_062872639.1"/>
</dbReference>
<dbReference type="GeneID" id="87891875"/>
<feature type="chain" id="PRO_5046105084" evidence="1">
    <location>
        <begin position="25"/>
        <end position="258"/>
    </location>
</feature>
<evidence type="ECO:0000313" key="3">
    <source>
        <dbReference type="Proteomes" id="UP001322138"/>
    </source>
</evidence>
<keyword evidence="1" id="KW-0732">Signal</keyword>
<protein>
    <submittedName>
        <fullName evidence="2">Uncharacterized protein</fullName>
    </submittedName>
</protein>
<evidence type="ECO:0000256" key="1">
    <source>
        <dbReference type="SAM" id="SignalP"/>
    </source>
</evidence>
<organism evidence="2 3">
    <name type="scientific">Podospora bellae-mahoneyi</name>
    <dbReference type="NCBI Taxonomy" id="2093777"/>
    <lineage>
        <taxon>Eukaryota</taxon>
        <taxon>Fungi</taxon>
        <taxon>Dikarya</taxon>
        <taxon>Ascomycota</taxon>
        <taxon>Pezizomycotina</taxon>
        <taxon>Sordariomycetes</taxon>
        <taxon>Sordariomycetidae</taxon>
        <taxon>Sordariales</taxon>
        <taxon>Podosporaceae</taxon>
        <taxon>Podospora</taxon>
    </lineage>
</organism>
<gene>
    <name evidence="2" type="ORF">QC761_0065400</name>
</gene>
<reference evidence="2 3" key="1">
    <citation type="journal article" date="2023" name="bioRxiv">
        <title>High-quality genome assemblies of four members of thePodospora anserinaspecies complex.</title>
        <authorList>
            <person name="Ament-Velasquez S.L."/>
            <person name="Vogan A.A."/>
            <person name="Wallerman O."/>
            <person name="Hartmann F."/>
            <person name="Gautier V."/>
            <person name="Silar P."/>
            <person name="Giraud T."/>
            <person name="Johannesson H."/>
        </authorList>
    </citation>
    <scope>NUCLEOTIDE SEQUENCE [LARGE SCALE GENOMIC DNA]</scope>
    <source>
        <strain evidence="2 3">CBS 112042</strain>
    </source>
</reference>